<dbReference type="STRING" id="34475.A0A4Y9XP33"/>
<name>A0A4Y9XP33_9APHY</name>
<comment type="caution">
    <text evidence="2">The sequence shown here is derived from an EMBL/GenBank/DDBJ whole genome shotgun (WGS) entry which is preliminary data.</text>
</comment>
<reference evidence="2 3" key="1">
    <citation type="submission" date="2019-01" db="EMBL/GenBank/DDBJ databases">
        <title>Genome sequencing of the rare red list fungi Fomitopsis rosea.</title>
        <authorList>
            <person name="Buettner E."/>
            <person name="Kellner H."/>
        </authorList>
    </citation>
    <scope>NUCLEOTIDE SEQUENCE [LARGE SCALE GENOMIC DNA]</scope>
    <source>
        <strain evidence="2 3">DSM 105464</strain>
    </source>
</reference>
<sequence>MKAVPDETVDVTEQGHFVRPWAMNEVEDAKAHIREHSLKSATGIDKVAYERVLRIPNEELLHLFQACVDSRDAPTTWLTASLIGIGKRGKDLGDPTNYRAVGLESCMLKMLTLMIERRIRNWAESTGKLPMSQNGFREGHRTNNNAFVLRTAIEKARANGKPLYVAFVDLSNAFPSVDQPTMWAKLYDAGCRGPLFDWLRMLYSRLEYVVRSGGDVSERFRALAGILIGDPASPILWNLFLADLVIRTSPDDVVLAGVAVSHLEQADDIAIFTTSVRALQEKLDDLAAWCAVNFAFINTTKTQVMVFGNASEPPRVYINRRLLSVVDSYVYVGIQFASSSRDVFAPHTEGRASAARRVANACLSIESYVGPLPPWAALTLYQSHVDPYVTAGCEVALDSKVSSATQLEAVQLAYLRRVLGLNPRSVKVVMFSETGLWPMRYRRLALALRYLQYVLGQRPALPLAALAEARALALSGKASWLGDLRLALSKLTTPVVFDVAAPLTEDGVAGCLEDLRTSLVTDLKQQINGSTRLTILSARKQRDPALERRAYLAVTNR</sequence>
<evidence type="ECO:0000313" key="3">
    <source>
        <dbReference type="Proteomes" id="UP000298390"/>
    </source>
</evidence>
<dbReference type="PANTHER" id="PTHR47027:SF20">
    <property type="entry name" value="REVERSE TRANSCRIPTASE-LIKE PROTEIN WITH RNA-DIRECTED DNA POLYMERASE DOMAIN"/>
    <property type="match status" value="1"/>
</dbReference>
<protein>
    <recommendedName>
        <fullName evidence="1">Reverse transcriptase domain-containing protein</fullName>
    </recommendedName>
</protein>
<dbReference type="InterPro" id="IPR000477">
    <property type="entry name" value="RT_dom"/>
</dbReference>
<dbReference type="PROSITE" id="PS50878">
    <property type="entry name" value="RT_POL"/>
    <property type="match status" value="1"/>
</dbReference>
<dbReference type="Pfam" id="PF00078">
    <property type="entry name" value="RVT_1"/>
    <property type="match status" value="1"/>
</dbReference>
<organism evidence="2 3">
    <name type="scientific">Rhodofomes roseus</name>
    <dbReference type="NCBI Taxonomy" id="34475"/>
    <lineage>
        <taxon>Eukaryota</taxon>
        <taxon>Fungi</taxon>
        <taxon>Dikarya</taxon>
        <taxon>Basidiomycota</taxon>
        <taxon>Agaricomycotina</taxon>
        <taxon>Agaricomycetes</taxon>
        <taxon>Polyporales</taxon>
        <taxon>Rhodofomes</taxon>
    </lineage>
</organism>
<dbReference type="CDD" id="cd01650">
    <property type="entry name" value="RT_nLTR_like"/>
    <property type="match status" value="1"/>
</dbReference>
<proteinExistence type="predicted"/>
<dbReference type="PANTHER" id="PTHR47027">
    <property type="entry name" value="REVERSE TRANSCRIPTASE DOMAIN-CONTAINING PROTEIN"/>
    <property type="match status" value="1"/>
</dbReference>
<evidence type="ECO:0000259" key="1">
    <source>
        <dbReference type="PROSITE" id="PS50878"/>
    </source>
</evidence>
<dbReference type="EMBL" id="SEKV01001573">
    <property type="protein sequence ID" value="TFY50289.1"/>
    <property type="molecule type" value="Genomic_DNA"/>
</dbReference>
<gene>
    <name evidence="2" type="ORF">EVJ58_g11109</name>
</gene>
<feature type="non-terminal residue" evidence="2">
    <location>
        <position position="557"/>
    </location>
</feature>
<evidence type="ECO:0000313" key="2">
    <source>
        <dbReference type="EMBL" id="TFY50289.1"/>
    </source>
</evidence>
<accession>A0A4Y9XP33</accession>
<dbReference type="Proteomes" id="UP000298390">
    <property type="component" value="Unassembled WGS sequence"/>
</dbReference>
<feature type="domain" description="Reverse transcriptase" evidence="1">
    <location>
        <begin position="66"/>
        <end position="322"/>
    </location>
</feature>
<dbReference type="AlphaFoldDB" id="A0A4Y9XP33"/>